<evidence type="ECO:0000256" key="1">
    <source>
        <dbReference type="ARBA" id="ARBA00004123"/>
    </source>
</evidence>
<evidence type="ECO:0000313" key="8">
    <source>
        <dbReference type="EMBL" id="CAL1717464.1"/>
    </source>
</evidence>
<comment type="subcellular location">
    <subcellularLocation>
        <location evidence="1">Nucleus</location>
    </subcellularLocation>
</comment>
<evidence type="ECO:0000256" key="4">
    <source>
        <dbReference type="ARBA" id="ARBA00023242"/>
    </source>
</evidence>
<gene>
    <name evidence="8" type="ORF">GFSPODELE1_LOCUS11235</name>
</gene>
<keyword evidence="9" id="KW-1185">Reference proteome</keyword>
<evidence type="ECO:0000256" key="3">
    <source>
        <dbReference type="ARBA" id="ARBA00023172"/>
    </source>
</evidence>
<dbReference type="Proteomes" id="UP001497453">
    <property type="component" value="Chromosome 9"/>
</dbReference>
<comment type="similarity">
    <text evidence="2">Belongs to the HOP2 family.</text>
</comment>
<evidence type="ECO:0000259" key="7">
    <source>
        <dbReference type="Pfam" id="PF07106"/>
    </source>
</evidence>
<dbReference type="EMBL" id="OZ037952">
    <property type="protein sequence ID" value="CAL1717464.1"/>
    <property type="molecule type" value="Genomic_DNA"/>
</dbReference>
<keyword evidence="3" id="KW-0233">DNA recombination</keyword>
<dbReference type="PANTHER" id="PTHR15938">
    <property type="entry name" value="TBP-1 INTERACTING PROTEIN"/>
    <property type="match status" value="1"/>
</dbReference>
<proteinExistence type="inferred from homology"/>
<name>A0ABP1EDW0_9APHY</name>
<dbReference type="Gene3D" id="1.10.10.10">
    <property type="entry name" value="Winged helix-like DNA-binding domain superfamily/Winged helix DNA-binding domain"/>
    <property type="match status" value="1"/>
</dbReference>
<sequence>MATKAKTGEAKVAVLKGQEAEDMVLKYVKKMNRPYGAVDVAANLKGAVPKTATQKILVSLAEKGELVQKTYGKTTFFVANQANLEDMPAEKLAALETEHKMLEETNKVLLADVKGVTAELSKIKSSPTDSELAAQLEDTAKAVSKAIARLEPLRSGTTLVSTEDLALLDAEWTKWRAEWVRRRKIFNTFWALATDALPPQESAALAEDLGIEFDTPEHSTVEKGPLCAPRGSVLGKRRR</sequence>
<dbReference type="InterPro" id="IPR036388">
    <property type="entry name" value="WH-like_DNA-bd_sf"/>
</dbReference>
<evidence type="ECO:0000256" key="6">
    <source>
        <dbReference type="SAM" id="MobiDB-lite"/>
    </source>
</evidence>
<accession>A0ABP1EDW0</accession>
<protein>
    <recommendedName>
        <fullName evidence="7">Homologous-pairing protein 2 winged helix domain-containing protein</fullName>
    </recommendedName>
</protein>
<feature type="domain" description="Homologous-pairing protein 2 winged helix" evidence="7">
    <location>
        <begin position="19"/>
        <end position="80"/>
    </location>
</feature>
<feature type="region of interest" description="Disordered" evidence="6">
    <location>
        <begin position="217"/>
        <end position="239"/>
    </location>
</feature>
<keyword evidence="5" id="KW-0469">Meiosis</keyword>
<evidence type="ECO:0000313" key="9">
    <source>
        <dbReference type="Proteomes" id="UP001497453"/>
    </source>
</evidence>
<organism evidence="8 9">
    <name type="scientific">Somion occarium</name>
    <dbReference type="NCBI Taxonomy" id="3059160"/>
    <lineage>
        <taxon>Eukaryota</taxon>
        <taxon>Fungi</taxon>
        <taxon>Dikarya</taxon>
        <taxon>Basidiomycota</taxon>
        <taxon>Agaricomycotina</taxon>
        <taxon>Agaricomycetes</taxon>
        <taxon>Polyporales</taxon>
        <taxon>Cerrenaceae</taxon>
        <taxon>Somion</taxon>
    </lineage>
</organism>
<dbReference type="InterPro" id="IPR010776">
    <property type="entry name" value="Hop2_WH_dom"/>
</dbReference>
<dbReference type="Pfam" id="PF07106">
    <property type="entry name" value="WHD_TBPIP"/>
    <property type="match status" value="1"/>
</dbReference>
<evidence type="ECO:0000256" key="5">
    <source>
        <dbReference type="ARBA" id="ARBA00023254"/>
    </source>
</evidence>
<keyword evidence="4" id="KW-0539">Nucleus</keyword>
<reference evidence="9" key="1">
    <citation type="submission" date="2024-04" db="EMBL/GenBank/DDBJ databases">
        <authorList>
            <person name="Shaw F."/>
            <person name="Minotto A."/>
        </authorList>
    </citation>
    <scope>NUCLEOTIDE SEQUENCE [LARGE SCALE GENOMIC DNA]</scope>
</reference>
<evidence type="ECO:0000256" key="2">
    <source>
        <dbReference type="ARBA" id="ARBA00007922"/>
    </source>
</evidence>
<dbReference type="PANTHER" id="PTHR15938:SF0">
    <property type="entry name" value="HOMOLOGOUS-PAIRING PROTEIN 2 HOMOLOG"/>
    <property type="match status" value="1"/>
</dbReference>